<name>A0ABW5RJS8_9MICO</name>
<dbReference type="InterPro" id="IPR009061">
    <property type="entry name" value="DNA-bd_dom_put_sf"/>
</dbReference>
<organism evidence="2 3">
    <name type="scientific">Gulosibacter bifidus</name>
    <dbReference type="NCBI Taxonomy" id="272239"/>
    <lineage>
        <taxon>Bacteria</taxon>
        <taxon>Bacillati</taxon>
        <taxon>Actinomycetota</taxon>
        <taxon>Actinomycetes</taxon>
        <taxon>Micrococcales</taxon>
        <taxon>Microbacteriaceae</taxon>
        <taxon>Gulosibacter</taxon>
    </lineage>
</organism>
<keyword evidence="3" id="KW-1185">Reference proteome</keyword>
<protein>
    <submittedName>
        <fullName evidence="2">Helix-turn-helix domain-containing protein</fullName>
    </submittedName>
</protein>
<dbReference type="InterPro" id="IPR041657">
    <property type="entry name" value="HTH_17"/>
</dbReference>
<feature type="domain" description="Helix-turn-helix" evidence="1">
    <location>
        <begin position="6"/>
        <end position="57"/>
    </location>
</feature>
<dbReference type="NCBIfam" id="TIGR01764">
    <property type="entry name" value="excise"/>
    <property type="match status" value="1"/>
</dbReference>
<dbReference type="InterPro" id="IPR010093">
    <property type="entry name" value="SinI_DNA-bd"/>
</dbReference>
<dbReference type="RefSeq" id="WP_066058600.1">
    <property type="nucleotide sequence ID" value="NZ_JBHUNF010000004.1"/>
</dbReference>
<comment type="caution">
    <text evidence="2">The sequence shown here is derived from an EMBL/GenBank/DDBJ whole genome shotgun (WGS) entry which is preliminary data.</text>
</comment>
<sequence>MPESRFLTLADVAEVLNVELDTVRQLVASNELRAIQIGTGGAWRVEQTELQQFVNDQYERRRRESMFDQADFADIPEITGSFGS</sequence>
<evidence type="ECO:0000313" key="3">
    <source>
        <dbReference type="Proteomes" id="UP001597453"/>
    </source>
</evidence>
<dbReference type="EMBL" id="JBHUNF010000004">
    <property type="protein sequence ID" value="MFD2675347.1"/>
    <property type="molecule type" value="Genomic_DNA"/>
</dbReference>
<proteinExistence type="predicted"/>
<evidence type="ECO:0000313" key="2">
    <source>
        <dbReference type="EMBL" id="MFD2675347.1"/>
    </source>
</evidence>
<gene>
    <name evidence="2" type="ORF">ACFSUQ_08590</name>
</gene>
<evidence type="ECO:0000259" key="1">
    <source>
        <dbReference type="Pfam" id="PF12728"/>
    </source>
</evidence>
<dbReference type="SUPFAM" id="SSF46955">
    <property type="entry name" value="Putative DNA-binding domain"/>
    <property type="match status" value="1"/>
</dbReference>
<dbReference type="Proteomes" id="UP001597453">
    <property type="component" value="Unassembled WGS sequence"/>
</dbReference>
<reference evidence="3" key="1">
    <citation type="journal article" date="2019" name="Int. J. Syst. Evol. Microbiol.">
        <title>The Global Catalogue of Microorganisms (GCM) 10K type strain sequencing project: providing services to taxonomists for standard genome sequencing and annotation.</title>
        <authorList>
            <consortium name="The Broad Institute Genomics Platform"/>
            <consortium name="The Broad Institute Genome Sequencing Center for Infectious Disease"/>
            <person name="Wu L."/>
            <person name="Ma J."/>
        </authorList>
    </citation>
    <scope>NUCLEOTIDE SEQUENCE [LARGE SCALE GENOMIC DNA]</scope>
    <source>
        <strain evidence="3">TISTR 1511</strain>
    </source>
</reference>
<accession>A0ABW5RJS8</accession>
<dbReference type="Pfam" id="PF12728">
    <property type="entry name" value="HTH_17"/>
    <property type="match status" value="1"/>
</dbReference>